<dbReference type="Pfam" id="PF13328">
    <property type="entry name" value="HD_4"/>
    <property type="match status" value="1"/>
</dbReference>
<sequence>MNRKQDFYPQALAIAEELYAHKFRSGGKRPYIEHPLMLVEILRAHGFDDDDLLCGAILHDGIEENDHNQALVARLAKRCPVRVFNLLLEVTDAPGLAREARRQEQIDRAHGYTRSAALIRLADKLANMHDILSDPPKWAPKHILSYSEFAMRVVEICRPAAPGLADECKMVFEQIEARYTKPVMPEISSQSPS</sequence>
<gene>
    <name evidence="1" type="ORF">PLA107_034600</name>
</gene>
<reference evidence="1 2" key="1">
    <citation type="journal article" date="2011" name="PLoS Pathog.">
        <title>Dynamic evolution of pathogenicity revealed by sequencing and comparative genomics of 19 Pseudomonas syringae isolates.</title>
        <authorList>
            <person name="Baltrus D.A."/>
            <person name="Nishimura M.T."/>
            <person name="Romanchuk A."/>
            <person name="Chang J.H."/>
            <person name="Mukhtar M.S."/>
            <person name="Cherkis K."/>
            <person name="Roach J."/>
            <person name="Grant S.R."/>
            <person name="Jones C.D."/>
            <person name="Dangl J.L."/>
        </authorList>
    </citation>
    <scope>NUCLEOTIDE SEQUENCE [LARGE SCALE GENOMIC DNA]</scope>
    <source>
        <strain evidence="1 2">M301315</strain>
    </source>
</reference>
<protein>
    <submittedName>
        <fullName evidence="1">HD domain-containing protein</fullName>
    </submittedName>
</protein>
<organism evidence="1 2">
    <name type="scientific">Pseudomonas amygdali pv. lachrymans str. M301315</name>
    <dbReference type="NCBI Taxonomy" id="629260"/>
    <lineage>
        <taxon>Bacteria</taxon>
        <taxon>Pseudomonadati</taxon>
        <taxon>Pseudomonadota</taxon>
        <taxon>Gammaproteobacteria</taxon>
        <taxon>Pseudomonadales</taxon>
        <taxon>Pseudomonadaceae</taxon>
        <taxon>Pseudomonas</taxon>
        <taxon>Pseudomonas amygdali</taxon>
    </lineage>
</organism>
<dbReference type="AlphaFoldDB" id="A0AAD0PX11"/>
<evidence type="ECO:0000313" key="1">
    <source>
        <dbReference type="EMBL" id="AXH60314.1"/>
    </source>
</evidence>
<dbReference type="Proteomes" id="UP000006426">
    <property type="component" value="Plasmid pmppla107"/>
</dbReference>
<dbReference type="GO" id="GO:0008893">
    <property type="term" value="F:guanosine-3',5'-bis(diphosphate) 3'-diphosphatase activity"/>
    <property type="evidence" value="ECO:0007669"/>
    <property type="project" value="TreeGrafter"/>
</dbReference>
<geneLocation type="plasmid" evidence="2">
    <name>pmppla107</name>
</geneLocation>
<name>A0AAD0PX11_PSEAV</name>
<dbReference type="SUPFAM" id="SSF109604">
    <property type="entry name" value="HD-domain/PDEase-like"/>
    <property type="match status" value="1"/>
</dbReference>
<dbReference type="PANTHER" id="PTHR46246:SF1">
    <property type="entry name" value="GUANOSINE-3',5'-BIS(DIPHOSPHATE) 3'-PYROPHOSPHOHYDROLASE MESH1"/>
    <property type="match status" value="1"/>
</dbReference>
<dbReference type="Gene3D" id="1.10.3210.10">
    <property type="entry name" value="Hypothetical protein af1432"/>
    <property type="match status" value="1"/>
</dbReference>
<evidence type="ECO:0000313" key="2">
    <source>
        <dbReference type="Proteomes" id="UP000006426"/>
    </source>
</evidence>
<keyword evidence="1" id="KW-0614">Plasmid</keyword>
<dbReference type="EMBL" id="CP031226">
    <property type="protein sequence ID" value="AXH60314.1"/>
    <property type="molecule type" value="Genomic_DNA"/>
</dbReference>
<dbReference type="RefSeq" id="WP_054068262.1">
    <property type="nucleotide sequence ID" value="NZ_CP031226.1"/>
</dbReference>
<dbReference type="PANTHER" id="PTHR46246">
    <property type="entry name" value="GUANOSINE-3',5'-BIS(DIPHOSPHATE) 3'-PYROPHOSPHOHYDROLASE MESH1"/>
    <property type="match status" value="1"/>
</dbReference>
<proteinExistence type="predicted"/>
<accession>A0AAD0PX11</accession>
<dbReference type="InterPro" id="IPR052194">
    <property type="entry name" value="MESH1"/>
</dbReference>